<reference evidence="1" key="1">
    <citation type="submission" date="2017-10" db="EMBL/GenBank/DDBJ databases">
        <authorList>
            <person name="Colston S.M."/>
            <person name="Graf J."/>
        </authorList>
    </citation>
    <scope>NUCLEOTIDE SEQUENCE</scope>
    <source>
        <strain evidence="1">BAQ071013-135</strain>
    </source>
</reference>
<proteinExistence type="predicted"/>
<sequence length="175" mass="19223">MPDTKNIRLGTCKVFYDNVDLGLTIGGVEMEVTTSTHETKVDQFGDSVVEEIITGRNVKVTVPMAETNLDNMVRIMPGAKLVTDKTVPTKKRVDVTVPSGMSLYSAAKELRLHPVALPDTDKSEDVIIKRAGTSGALKFAYKNDQERIYNVEFKGYPDPETRLLVSFGDPDASAK</sequence>
<name>A0AAX2UP79_AERVE</name>
<dbReference type="AlphaFoldDB" id="A0AAX2UP79"/>
<dbReference type="Proteomes" id="UP000796104">
    <property type="component" value="Unassembled WGS sequence"/>
</dbReference>
<evidence type="ECO:0008006" key="3">
    <source>
        <dbReference type="Google" id="ProtNLM"/>
    </source>
</evidence>
<protein>
    <recommendedName>
        <fullName evidence="3">Phage tail protein</fullName>
    </recommendedName>
</protein>
<comment type="caution">
    <text evidence="1">The sequence shown here is derived from an EMBL/GenBank/DDBJ whole genome shotgun (WGS) entry which is preliminary data.</text>
</comment>
<dbReference type="RefSeq" id="WP_107961270.1">
    <property type="nucleotide sequence ID" value="NZ_AP027934.1"/>
</dbReference>
<evidence type="ECO:0000313" key="2">
    <source>
        <dbReference type="Proteomes" id="UP000796104"/>
    </source>
</evidence>
<accession>A0AAX2UP79</accession>
<dbReference type="EMBL" id="PDXJ01000026">
    <property type="protein sequence ID" value="TND51889.1"/>
    <property type="molecule type" value="Genomic_DNA"/>
</dbReference>
<gene>
    <name evidence="1" type="ORF">CF123_18645</name>
</gene>
<reference evidence="1" key="2">
    <citation type="journal article" date="2019" name="PLoS ONE">
        <title>Identification and characterization of putative Aeromonas spp. T3SS effectors.</title>
        <authorList>
            <person name="Rangel L.T."/>
            <person name="Marden J."/>
            <person name="Colston S."/>
            <person name="Setubal J.C."/>
            <person name="Graf J."/>
            <person name="Gogarten J.P."/>
        </authorList>
    </citation>
    <scope>NUCLEOTIDE SEQUENCE</scope>
    <source>
        <strain evidence="1">BAQ071013-135</strain>
    </source>
</reference>
<organism evidence="1 2">
    <name type="scientific">Aeromonas veronii</name>
    <dbReference type="NCBI Taxonomy" id="654"/>
    <lineage>
        <taxon>Bacteria</taxon>
        <taxon>Pseudomonadati</taxon>
        <taxon>Pseudomonadota</taxon>
        <taxon>Gammaproteobacteria</taxon>
        <taxon>Aeromonadales</taxon>
        <taxon>Aeromonadaceae</taxon>
        <taxon>Aeromonas</taxon>
    </lineage>
</organism>
<evidence type="ECO:0000313" key="1">
    <source>
        <dbReference type="EMBL" id="TND51889.1"/>
    </source>
</evidence>